<gene>
    <name evidence="13" type="ORF">BCV69DRAFT_298467</name>
</gene>
<dbReference type="GO" id="GO:0006890">
    <property type="term" value="P:retrograde vesicle-mediated transport, Golgi to endoplasmic reticulum"/>
    <property type="evidence" value="ECO:0007669"/>
    <property type="project" value="InterPro"/>
</dbReference>
<dbReference type="PANTHER" id="PTHR12825">
    <property type="entry name" value="BNIP1-RELATED"/>
    <property type="match status" value="1"/>
</dbReference>
<keyword evidence="8 11" id="KW-0472">Membrane</keyword>
<accession>A0A316UAK9</accession>
<keyword evidence="14" id="KW-1185">Reference proteome</keyword>
<evidence type="ECO:0000256" key="2">
    <source>
        <dbReference type="ARBA" id="ARBA00022448"/>
    </source>
</evidence>
<dbReference type="STRING" id="1684307.A0A316UAK9"/>
<dbReference type="PANTHER" id="PTHR12825:SF0">
    <property type="entry name" value="VESICLE TRANSPORT PROTEIN SEC20"/>
    <property type="match status" value="1"/>
</dbReference>
<evidence type="ECO:0000256" key="9">
    <source>
        <dbReference type="ARBA" id="ARBA00037934"/>
    </source>
</evidence>
<feature type="transmembrane region" description="Helical" evidence="11">
    <location>
        <begin position="265"/>
        <end position="285"/>
    </location>
</feature>
<proteinExistence type="inferred from homology"/>
<evidence type="ECO:0000256" key="6">
    <source>
        <dbReference type="ARBA" id="ARBA00022989"/>
    </source>
</evidence>
<dbReference type="Pfam" id="PF03908">
    <property type="entry name" value="Sec20"/>
    <property type="match status" value="1"/>
</dbReference>
<comment type="subcellular location">
    <subcellularLocation>
        <location evidence="1">Endoplasmic reticulum membrane</location>
        <topology evidence="1">Single-pass type IV membrane protein</topology>
    </subcellularLocation>
</comment>
<dbReference type="AlphaFoldDB" id="A0A316UAK9"/>
<keyword evidence="5" id="KW-0931">ER-Golgi transport</keyword>
<organism evidence="13 14">
    <name type="scientific">Pseudomicrostroma glucosiphilum</name>
    <dbReference type="NCBI Taxonomy" id="1684307"/>
    <lineage>
        <taxon>Eukaryota</taxon>
        <taxon>Fungi</taxon>
        <taxon>Dikarya</taxon>
        <taxon>Basidiomycota</taxon>
        <taxon>Ustilaginomycotina</taxon>
        <taxon>Exobasidiomycetes</taxon>
        <taxon>Microstromatales</taxon>
        <taxon>Microstromatales incertae sedis</taxon>
        <taxon>Pseudomicrostroma</taxon>
    </lineage>
</organism>
<dbReference type="OrthoDB" id="46868at2759"/>
<dbReference type="Proteomes" id="UP000245942">
    <property type="component" value="Unassembled WGS sequence"/>
</dbReference>
<evidence type="ECO:0000256" key="8">
    <source>
        <dbReference type="ARBA" id="ARBA00023136"/>
    </source>
</evidence>
<dbReference type="EMBL" id="KZ819325">
    <property type="protein sequence ID" value="PWN21453.1"/>
    <property type="molecule type" value="Genomic_DNA"/>
</dbReference>
<name>A0A316UAK9_9BASI</name>
<keyword evidence="6 11" id="KW-1133">Transmembrane helix</keyword>
<dbReference type="InterPro" id="IPR005606">
    <property type="entry name" value="Sec20"/>
</dbReference>
<evidence type="ECO:0000256" key="4">
    <source>
        <dbReference type="ARBA" id="ARBA00022824"/>
    </source>
</evidence>
<reference evidence="13 14" key="1">
    <citation type="journal article" date="2018" name="Mol. Biol. Evol.">
        <title>Broad Genomic Sampling Reveals a Smut Pathogenic Ancestry of the Fungal Clade Ustilaginomycotina.</title>
        <authorList>
            <person name="Kijpornyongpan T."/>
            <person name="Mondo S.J."/>
            <person name="Barry K."/>
            <person name="Sandor L."/>
            <person name="Lee J."/>
            <person name="Lipzen A."/>
            <person name="Pangilinan J."/>
            <person name="LaButti K."/>
            <person name="Hainaut M."/>
            <person name="Henrissat B."/>
            <person name="Grigoriev I.V."/>
            <person name="Spatafora J.W."/>
            <person name="Aime M.C."/>
        </authorList>
    </citation>
    <scope>NUCLEOTIDE SEQUENCE [LARGE SCALE GENOMIC DNA]</scope>
    <source>
        <strain evidence="13 14">MCA 4718</strain>
    </source>
</reference>
<dbReference type="GO" id="GO:0005484">
    <property type="term" value="F:SNAP receptor activity"/>
    <property type="evidence" value="ECO:0007669"/>
    <property type="project" value="InterPro"/>
</dbReference>
<evidence type="ECO:0000256" key="5">
    <source>
        <dbReference type="ARBA" id="ARBA00022892"/>
    </source>
</evidence>
<dbReference type="GO" id="GO:0031201">
    <property type="term" value="C:SNARE complex"/>
    <property type="evidence" value="ECO:0007669"/>
    <property type="project" value="TreeGrafter"/>
</dbReference>
<feature type="region of interest" description="Disordered" evidence="10">
    <location>
        <begin position="172"/>
        <end position="191"/>
    </location>
</feature>
<keyword evidence="4" id="KW-0256">Endoplasmic reticulum</keyword>
<evidence type="ECO:0000256" key="7">
    <source>
        <dbReference type="ARBA" id="ARBA00023054"/>
    </source>
</evidence>
<dbReference type="InterPro" id="IPR056173">
    <property type="entry name" value="Sec20_C"/>
</dbReference>
<evidence type="ECO:0000256" key="1">
    <source>
        <dbReference type="ARBA" id="ARBA00004163"/>
    </source>
</evidence>
<keyword evidence="3 11" id="KW-0812">Transmembrane</keyword>
<feature type="compositionally biased region" description="Acidic residues" evidence="10">
    <location>
        <begin position="442"/>
        <end position="452"/>
    </location>
</feature>
<feature type="transmembrane region" description="Helical" evidence="11">
    <location>
        <begin position="291"/>
        <end position="311"/>
    </location>
</feature>
<feature type="region of interest" description="Disordered" evidence="10">
    <location>
        <begin position="422"/>
        <end position="486"/>
    </location>
</feature>
<evidence type="ECO:0000256" key="11">
    <source>
        <dbReference type="SAM" id="Phobius"/>
    </source>
</evidence>
<evidence type="ECO:0000313" key="14">
    <source>
        <dbReference type="Proteomes" id="UP000245942"/>
    </source>
</evidence>
<evidence type="ECO:0000313" key="13">
    <source>
        <dbReference type="EMBL" id="PWN21453.1"/>
    </source>
</evidence>
<keyword evidence="7" id="KW-0175">Coiled coil</keyword>
<evidence type="ECO:0000256" key="3">
    <source>
        <dbReference type="ARBA" id="ARBA00022692"/>
    </source>
</evidence>
<keyword evidence="2" id="KW-0813">Transport</keyword>
<evidence type="ECO:0000256" key="10">
    <source>
        <dbReference type="SAM" id="MobiDB-lite"/>
    </source>
</evidence>
<evidence type="ECO:0000259" key="12">
    <source>
        <dbReference type="Pfam" id="PF03908"/>
    </source>
</evidence>
<dbReference type="GO" id="GO:0005789">
    <property type="term" value="C:endoplasmic reticulum membrane"/>
    <property type="evidence" value="ECO:0007669"/>
    <property type="project" value="UniProtKB-SubCell"/>
</dbReference>
<comment type="similarity">
    <text evidence="9">Belongs to the SEC20 family.</text>
</comment>
<feature type="domain" description="Sec20 C-terminal" evidence="12">
    <location>
        <begin position="198"/>
        <end position="287"/>
    </location>
</feature>
<dbReference type="RefSeq" id="XP_025348613.1">
    <property type="nucleotide sequence ID" value="XM_025494221.1"/>
</dbReference>
<protein>
    <submittedName>
        <fullName evidence="13">Sec20-domain-containing protein</fullName>
    </submittedName>
</protein>
<sequence length="486" mass="51960">MAAASSNAEAMAKSSALAAPPAFSIFLSPLTLRLRDISSFQLPRLTSSSSSNNASSSSAISLFDSYETELLAALSECATLVEEGQYLVEDLCQEVAFEQGGREQVQMIQGEWRRVREQFDNATVSSRAALLQGRKTLAERKEKGLLISGRGQNGHATGDTSPVNYATAAAAAASKSKRQKSQSNKRGAAGGDESLLASEDLTSALRQTVGLLSDSLTQSAFSAELLEESTNSLSTLSFDYATFSDLVKNSGGILKSMERQDKIDALMLLGAYLFFAFCVGYILKVRIWDRGVSFFAFLFRLVGLGGLRGGADVKQKLQLAKEAAKSVAEKSPTASKAAAEVAAAVSTTLAGAVTTAFNGAQKANEEAAAAAVAASTAAAVPQKERSWEKSARLPKEEAIVDGGADDIHINIEDRPTILEEVEELASPPSNEVQDQDKVTDVGGDEEAEEEQQKDERQENTEQDEEADGEKVFYEAEEPQEQLHDEL</sequence>
<dbReference type="GeneID" id="37015955"/>